<evidence type="ECO:0000256" key="4">
    <source>
        <dbReference type="ARBA" id="ARBA00023163"/>
    </source>
</evidence>
<evidence type="ECO:0008006" key="15">
    <source>
        <dbReference type="Google" id="ProtNLM"/>
    </source>
</evidence>
<evidence type="ECO:0000313" key="13">
    <source>
        <dbReference type="EMBL" id="KAF8003642.1"/>
    </source>
</evidence>
<dbReference type="Pfam" id="PF12842">
    <property type="entry name" value="DUF3819"/>
    <property type="match status" value="1"/>
</dbReference>
<accession>A0A8H7LG35</accession>
<dbReference type="Pfam" id="PF04054">
    <property type="entry name" value="Not1"/>
    <property type="match status" value="1"/>
</dbReference>
<dbReference type="GO" id="GO:0060090">
    <property type="term" value="F:molecular adaptor activity"/>
    <property type="evidence" value="ECO:0007669"/>
    <property type="project" value="TreeGrafter"/>
</dbReference>
<evidence type="ECO:0000313" key="14">
    <source>
        <dbReference type="Proteomes" id="UP000649328"/>
    </source>
</evidence>
<feature type="domain" description="CCR4-NOT transcription complex subunit 1-like NOT1 connector" evidence="12">
    <location>
        <begin position="1451"/>
        <end position="1603"/>
    </location>
</feature>
<name>A0A8H7LG35_9ASCO</name>
<dbReference type="Pfam" id="PF16418">
    <property type="entry name" value="CNOT1_HEAT"/>
    <property type="match status" value="1"/>
</dbReference>
<evidence type="ECO:0000259" key="10">
    <source>
        <dbReference type="Pfam" id="PF16418"/>
    </source>
</evidence>
<dbReference type="PANTHER" id="PTHR13162">
    <property type="entry name" value="CCR4-NOT TRANSCRIPTION COMPLEX"/>
    <property type="match status" value="1"/>
</dbReference>
<dbReference type="InterPro" id="IPR038535">
    <property type="entry name" value="CNOT1_TTP_bind_sf"/>
</dbReference>
<evidence type="ECO:0000256" key="1">
    <source>
        <dbReference type="ARBA" id="ARBA00004123"/>
    </source>
</evidence>
<gene>
    <name evidence="13" type="ORF">HF325_001090</name>
</gene>
<dbReference type="InterPro" id="IPR032191">
    <property type="entry name" value="CNOT1_CAF1_bind"/>
</dbReference>
<dbReference type="Gene3D" id="1.25.40.180">
    <property type="match status" value="1"/>
</dbReference>
<dbReference type="PANTHER" id="PTHR13162:SF8">
    <property type="entry name" value="CCR4-NOT TRANSCRIPTION COMPLEX SUBUNIT 1"/>
    <property type="match status" value="1"/>
</dbReference>
<evidence type="ECO:0000259" key="9">
    <source>
        <dbReference type="Pfam" id="PF16417"/>
    </source>
</evidence>
<dbReference type="Pfam" id="PF16417">
    <property type="entry name" value="CNOT1_TTP_bind"/>
    <property type="match status" value="1"/>
</dbReference>
<feature type="domain" description="CCR4-Not complex component Not1 C-terminal" evidence="6">
    <location>
        <begin position="1792"/>
        <end position="2157"/>
    </location>
</feature>
<keyword evidence="4" id="KW-0804">Transcription</keyword>
<evidence type="ECO:0000259" key="6">
    <source>
        <dbReference type="Pfam" id="PF04054"/>
    </source>
</evidence>
<keyword evidence="5" id="KW-0539">Nucleus</keyword>
<dbReference type="GO" id="GO:0005634">
    <property type="term" value="C:nucleus"/>
    <property type="evidence" value="ECO:0007669"/>
    <property type="project" value="UniProtKB-SubCell"/>
</dbReference>
<evidence type="ECO:0000256" key="2">
    <source>
        <dbReference type="ARBA" id="ARBA00022491"/>
    </source>
</evidence>
<organism evidence="13 14">
    <name type="scientific">Metschnikowia pulcherrima</name>
    <dbReference type="NCBI Taxonomy" id="27326"/>
    <lineage>
        <taxon>Eukaryota</taxon>
        <taxon>Fungi</taxon>
        <taxon>Dikarya</taxon>
        <taxon>Ascomycota</taxon>
        <taxon>Saccharomycotina</taxon>
        <taxon>Pichiomycetes</taxon>
        <taxon>Metschnikowiaceae</taxon>
        <taxon>Metschnikowia</taxon>
    </lineage>
</organism>
<dbReference type="Gene3D" id="1.25.40.800">
    <property type="match status" value="1"/>
</dbReference>
<dbReference type="Pfam" id="PF16415">
    <property type="entry name" value="CNOT1_CAF1_bind"/>
    <property type="match status" value="1"/>
</dbReference>
<comment type="subcellular location">
    <subcellularLocation>
        <location evidence="1">Nucleus</location>
    </subcellularLocation>
</comment>
<dbReference type="CDD" id="cd20710">
    <property type="entry name" value="NOT1_connector"/>
    <property type="match status" value="1"/>
</dbReference>
<dbReference type="GO" id="GO:0000288">
    <property type="term" value="P:nuclear-transcribed mRNA catabolic process, deadenylation-dependent decay"/>
    <property type="evidence" value="ECO:0007669"/>
    <property type="project" value="TreeGrafter"/>
</dbReference>
<dbReference type="InterPro" id="IPR040398">
    <property type="entry name" value="Not1"/>
</dbReference>
<dbReference type="InterPro" id="IPR024557">
    <property type="entry name" value="CNOT1_dom_4"/>
</dbReference>
<evidence type="ECO:0000259" key="12">
    <source>
        <dbReference type="Pfam" id="PF25097"/>
    </source>
</evidence>
<feature type="domain" description="CCR4-NOT transcription complex subunit 1 HEAT repeat 1" evidence="11">
    <location>
        <begin position="271"/>
        <end position="510"/>
    </location>
</feature>
<protein>
    <recommendedName>
        <fullName evidence="15">CCR4-NOT transcription complex subunit 1</fullName>
    </recommendedName>
</protein>
<dbReference type="InterPro" id="IPR007196">
    <property type="entry name" value="CCR4-Not_Not1_C"/>
</dbReference>
<sequence>MRICAENQLLKCLFSHEISEVQMASPEGTPPADAEQPSLAQLLQEKPLQPLSILIHEPSIKDSAQYVLIVLNQLLLLLATASDASWQLHHRQIRYILSTERTHHLVHSFFYSKLVAAVEDQFAAAPELLPLDRIFEAELASLARDCTFLEFFLSELAAFFGPRATTAVFRVLDRYAVDPVLAFTFVLRLADPDSPQVKLFFEESAHKVPALVIERTTTTDRSWCHVLLDCILRSPTYPFLHKLLTIGQFNAFDLTIPPVQTFFRSILKMLFKQLLAEIGPENLLPEKLLPSLLQIKPEDADESIALILAEVLIPGSQGLTSTNGGVTALTFVNNLPEANAKGAQLQACLKTIEQNKSFLLNWFSIFAKVQDHLFDAQRRNSQPSVASITQLFSALDYKQGLLDIFLSCDWWFEKTLLFMLQLMYTKPGAFDILHSQHLTLCYADETTGENELLKFVNIARLEVQVMAKIVAQTPQQTQAQTEGDRKLDIWLTQFFELNCRTEPHHVIAGLLAVPEKNGFVLDRIDKLFAFMLDRPFVNENVVQLGRVISKFKEHDPLLATLKLIEYYTTYSSPEALQKVVQVATAFDLFDDLAAKAKALAYSLYLALVMEASTLVPDAASFAEGLKAVLEKDARDAKLRPAVFQALIDILEARTAQDFEAEHPAAPGPQTLQTPPLPGSKSLKISVVFVLLEALKGSQGLVDPERLKNLQLSLLTTYPRLINFGVGHDAAIIKNEDTYGNRFPSQVEQEMKEYYSKMYTKEMDIKEIVEMLGKMKNSAVPHEQDVFACMIHSLIDEYRFFPDYPLTALATTSLFFGALLQKDLVQGTTLTVALNFIWESCNQPQDSHLFKFAVQSLYNFKLRLHEYPMYCKHLLKCQTLPAHAKMFQIVKDASNGIPCPESNATPSASTPDNTQTQRQESVAVVYNSIAAVKKTVGFAAQVDPDESVSDKLLFFVNNMTADNMVTKLAEVKNLFAERYFSWFAHYLVTERARTEPNNHALYTSLVFALDNPIFYEYVLNITLCEVGKLLKNFRDTSSERQHSKNLGAWLGKITLANDRPLKRDQVALKYLLVESFDFKTLHVVIPFVCKVLEQASHSRVFRCPNPWVLGVMKVLVELYECADLKLNLKFEIEVLLNAFDMKIKDIEASTLIRTHNPKPEALAAIRAFQASLARAVRECAVPILSRVSEAVLSTTEALVRKDFATEADAGKFRKSYQIMAQQLAHSMVVCSGRKILSETVEATMLQLLGNQINANELPLLELSSAIQSNVHLCVEIVENLAASNISELIEERMRLQVAVRERHAPNEPFLDESASPYALQLPPPLGLKPNGLHDAQLNIYTGFGTNSMIIRADQAQPAAAANQHVPQQTAPPTFNAEQGELHDVSQGVQLRSQEALDGAMLDPQLTPQQNPATVLQEDNSADQLFSVVTQMCDKAIQTLAGLKETALAELPADHPILQTLSQALALCQANAVKYPELLLKVAQYAVNCLFTQVHENPMSNEIYVVILDKLCECSPSTAKDVTWWMVHSLDQRKFNMPVIFSLLKVQLVTPLKLDSSIGKLIAESNSAVLVKFAASLLLNVFSAEGARPIALRSEFACTLDALLNYTPEGSEEHTKAAAMRDDLFKLLNESNIPLSASSEPKEGDGFVQMGYIFVEWVKLVGHSENSLALQNAFIDRLFHCGILTEPEKFQTFFRAATEISTTAFVTEHEIRSRTQREVLLSVDCLALLITRILLKFSKNNIEDATEYMKTIFGIVVLVLVNEHEGSKSTWNERAYFKLFSSLMCSWSDASTLDASATKHLDVSFYSAMGDALNSVQPIIYPGFTFAWISLIAHRLFLPKLLELPEKAGYSVAVKLLTSLLKFQNVYSKDKLVQHDVIHVIFKAINRIFTALAHDAPEFLIECHYQLVTAVPAIYIQVRNIILSAIPRHINAPSPFLTKLDCDDLPSCTEVPGMNYQPLDDLSKAALKKPVENYIRIPASALLRTIYGGLRLNYPKEVSSFGFDSVNFSTKLINALVLHTGASAVEDKLPRDSRGFNSKSSHTSLLVELLNHGCTEFRYHLIDAVANQLRAPNCHTQWFISFVVHIFNHETGWASDETREEIEEIIVRVLLERHVINKPHPWGLSLVLTQLLSKREYNFFGRSFVKKSSPELRAVFETLAKVTHS</sequence>
<dbReference type="InterPro" id="IPR032195">
    <property type="entry name" value="CNOT1_HEAT_N"/>
</dbReference>
<dbReference type="GO" id="GO:0030015">
    <property type="term" value="C:CCR4-NOT core complex"/>
    <property type="evidence" value="ECO:0007669"/>
    <property type="project" value="InterPro"/>
</dbReference>
<feature type="domain" description="CCR4-NOT transcription complex subunit 1 HEAT repeat" evidence="10">
    <location>
        <begin position="524"/>
        <end position="695"/>
    </location>
</feature>
<dbReference type="Proteomes" id="UP000649328">
    <property type="component" value="Unassembled WGS sequence"/>
</dbReference>
<evidence type="ECO:0000259" key="7">
    <source>
        <dbReference type="Pfam" id="PF12842"/>
    </source>
</evidence>
<evidence type="ECO:0000259" key="8">
    <source>
        <dbReference type="Pfam" id="PF16415"/>
    </source>
</evidence>
<evidence type="ECO:0000259" key="11">
    <source>
        <dbReference type="Pfam" id="PF16419"/>
    </source>
</evidence>
<dbReference type="Pfam" id="PF16419">
    <property type="entry name" value="CNOT1_HEAT_N"/>
    <property type="match status" value="1"/>
</dbReference>
<dbReference type="InterPro" id="IPR032193">
    <property type="entry name" value="CNOT1_TTP_bind"/>
</dbReference>
<evidence type="ECO:0000256" key="3">
    <source>
        <dbReference type="ARBA" id="ARBA00023015"/>
    </source>
</evidence>
<feature type="domain" description="CCR4-NOT transcription complex subunit 1" evidence="7">
    <location>
        <begin position="1165"/>
        <end position="1302"/>
    </location>
</feature>
<feature type="domain" description="CCR4-NOT transcription complex subunit 1 CAF1-binding" evidence="8">
    <location>
        <begin position="940"/>
        <end position="1159"/>
    </location>
</feature>
<dbReference type="Gene3D" id="1.25.40.790">
    <property type="match status" value="1"/>
</dbReference>
<keyword evidence="2" id="KW-0678">Repressor</keyword>
<comment type="caution">
    <text evidence="13">The sequence shown here is derived from an EMBL/GenBank/DDBJ whole genome shotgun (WGS) entry which is preliminary data.</text>
</comment>
<dbReference type="GO" id="GO:0000932">
    <property type="term" value="C:P-body"/>
    <property type="evidence" value="ECO:0007669"/>
    <property type="project" value="TreeGrafter"/>
</dbReference>
<dbReference type="InterPro" id="IPR032194">
    <property type="entry name" value="CNOT1_HEAT"/>
</dbReference>
<dbReference type="EMBL" id="JACBPP010000002">
    <property type="protein sequence ID" value="KAF8003642.1"/>
    <property type="molecule type" value="Genomic_DNA"/>
</dbReference>
<keyword evidence="14" id="KW-1185">Reference proteome</keyword>
<evidence type="ECO:0000256" key="5">
    <source>
        <dbReference type="ARBA" id="ARBA00023242"/>
    </source>
</evidence>
<dbReference type="OrthoDB" id="1933107at2759"/>
<dbReference type="GO" id="GO:0017148">
    <property type="term" value="P:negative regulation of translation"/>
    <property type="evidence" value="ECO:0007669"/>
    <property type="project" value="InterPro"/>
</dbReference>
<feature type="domain" description="CCR4-NOT transcription complex subunit 1 TTP binding" evidence="9">
    <location>
        <begin position="738"/>
        <end position="891"/>
    </location>
</feature>
<keyword evidence="3" id="KW-0805">Transcription regulation</keyword>
<dbReference type="Pfam" id="PF25097">
    <property type="entry name" value="ARM_Cnot1"/>
    <property type="match status" value="1"/>
</dbReference>
<proteinExistence type="predicted"/>
<reference evidence="13" key="1">
    <citation type="submission" date="2020-10" db="EMBL/GenBank/DDBJ databases">
        <title>The Whole-Genome Sequence of Metschnikowia persimmonesis, a Novel Endophytic Yeast Species Isolated from Medicinal Plant Diospyros kaki Thumb.</title>
        <authorList>
            <person name="Rahmat E."/>
            <person name="Kang Y."/>
        </authorList>
    </citation>
    <scope>NUCLEOTIDE SEQUENCE</scope>
    <source>
        <strain evidence="13">KIOM G15050</strain>
    </source>
</reference>
<dbReference type="InterPro" id="IPR055454">
    <property type="entry name" value="CNOT1-like_NOT1_connector"/>
</dbReference>
<dbReference type="Gene3D" id="1.25.40.840">
    <property type="entry name" value="CCR4-NOT transcription complex subunit 1 TTP binding domain"/>
    <property type="match status" value="1"/>
</dbReference>